<dbReference type="PANTHER" id="PTHR12654">
    <property type="entry name" value="BILE ACID BETA-GLUCOSIDASE-RELATED"/>
    <property type="match status" value="1"/>
</dbReference>
<feature type="domain" description="Glycosyl-hydrolase family 116 catalytic region" evidence="1">
    <location>
        <begin position="10"/>
        <end position="384"/>
    </location>
</feature>
<proteinExistence type="predicted"/>
<dbReference type="PANTHER" id="PTHR12654:SF0">
    <property type="entry name" value="NON-LYSOSOMAL GLUCOSYLCERAMIDASE"/>
    <property type="match status" value="1"/>
</dbReference>
<dbReference type="WBParaSite" id="ASIM_0001531401-mRNA-1">
    <property type="protein sequence ID" value="ASIM_0001531401-mRNA-1"/>
    <property type="gene ID" value="ASIM_0001531401"/>
</dbReference>
<protein>
    <submittedName>
        <fullName evidence="2">Non-lysosomal glucosylceramidase (inferred by orthology to a C. elegans protein)</fullName>
    </submittedName>
</protein>
<evidence type="ECO:0000313" key="2">
    <source>
        <dbReference type="WBParaSite" id="ASIM_0001531401-mRNA-1"/>
    </source>
</evidence>
<dbReference type="GO" id="GO:0005975">
    <property type="term" value="P:carbohydrate metabolic process"/>
    <property type="evidence" value="ECO:0007669"/>
    <property type="project" value="InterPro"/>
</dbReference>
<organism evidence="2">
    <name type="scientific">Anisakis simplex</name>
    <name type="common">Herring worm</name>
    <dbReference type="NCBI Taxonomy" id="6269"/>
    <lineage>
        <taxon>Eukaryota</taxon>
        <taxon>Metazoa</taxon>
        <taxon>Ecdysozoa</taxon>
        <taxon>Nematoda</taxon>
        <taxon>Chromadorea</taxon>
        <taxon>Rhabditida</taxon>
        <taxon>Spirurina</taxon>
        <taxon>Ascaridomorpha</taxon>
        <taxon>Ascaridoidea</taxon>
        <taxon>Anisakidae</taxon>
        <taxon>Anisakis</taxon>
        <taxon>Anisakis simplex complex</taxon>
    </lineage>
</organism>
<accession>A0A0M3K2Y6</accession>
<dbReference type="Gene3D" id="1.50.10.10">
    <property type="match status" value="1"/>
</dbReference>
<name>A0A0M3K2Y6_ANISI</name>
<dbReference type="InterPro" id="IPR052566">
    <property type="entry name" value="Non-lysos_glucosylceramidase"/>
</dbReference>
<dbReference type="InterPro" id="IPR006775">
    <property type="entry name" value="GH116_catalytic"/>
</dbReference>
<dbReference type="AlphaFoldDB" id="A0A0M3K2Y6"/>
<dbReference type="InterPro" id="IPR008928">
    <property type="entry name" value="6-hairpin_glycosidase_sf"/>
</dbReference>
<dbReference type="Pfam" id="PF04685">
    <property type="entry name" value="DUF608"/>
    <property type="match status" value="1"/>
</dbReference>
<evidence type="ECO:0000259" key="1">
    <source>
        <dbReference type="Pfam" id="PF04685"/>
    </source>
</evidence>
<sequence length="407" mass="45883">LSSVSQVSVNLNEATATETKKCGRIPHDLGNPKDEPWLHPNAYSLSDTGEWKDLNLKFVLTCYRDYEKIVKVYIDNEEQKERLLKRFYDLSVGIVADGLVWDVDGDDLIENSGCPDQTYDLWTMSGSSAYCGGLWLCALECLRRMASALGRSEDANYYNAKLKNAKKAFNGKLWNGRYFDFDEYSACHKSIMADQLCGFWFMSVVDGYVDESIISREQVLTFDTFIWSQSVDSNLDDLNISQIRTTLQTIYENNVKRFADGRMGAVNAMTMASSERITCGMLITHCLITIDVQCLEYTVACRASGDVDRTSVQSEEVWGGVVYALASLYIITGQNEPGFRTAEGWYRSCWERFGLQYQTPEAITASPGYYRAIGYMRPLSVWALQSALDVKTKAQPAISSKLQNHTS</sequence>
<dbReference type="SUPFAM" id="SSF48208">
    <property type="entry name" value="Six-hairpin glycosidases"/>
    <property type="match status" value="1"/>
</dbReference>
<dbReference type="GO" id="GO:0008422">
    <property type="term" value="F:beta-glucosidase activity"/>
    <property type="evidence" value="ECO:0007669"/>
    <property type="project" value="TreeGrafter"/>
</dbReference>
<reference evidence="2" key="1">
    <citation type="submission" date="2017-02" db="UniProtKB">
        <authorList>
            <consortium name="WormBaseParasite"/>
        </authorList>
    </citation>
    <scope>IDENTIFICATION</scope>
</reference>
<dbReference type="InterPro" id="IPR012341">
    <property type="entry name" value="6hp_glycosidase-like_sf"/>
</dbReference>